<name>A0A1B6KCV4_9HEMI</name>
<evidence type="ECO:0000313" key="1">
    <source>
        <dbReference type="EMBL" id="JAT09280.1"/>
    </source>
</evidence>
<protein>
    <submittedName>
        <fullName evidence="1">Uncharacterized protein</fullName>
    </submittedName>
</protein>
<proteinExistence type="predicted"/>
<dbReference type="EMBL" id="GEBQ01030697">
    <property type="protein sequence ID" value="JAT09280.1"/>
    <property type="molecule type" value="Transcribed_RNA"/>
</dbReference>
<accession>A0A1B6KCV4</accession>
<dbReference type="AlphaFoldDB" id="A0A1B6KCV4"/>
<gene>
    <name evidence="1" type="ORF">g.47924</name>
</gene>
<organism evidence="1">
    <name type="scientific">Graphocephala atropunctata</name>
    <dbReference type="NCBI Taxonomy" id="36148"/>
    <lineage>
        <taxon>Eukaryota</taxon>
        <taxon>Metazoa</taxon>
        <taxon>Ecdysozoa</taxon>
        <taxon>Arthropoda</taxon>
        <taxon>Hexapoda</taxon>
        <taxon>Insecta</taxon>
        <taxon>Pterygota</taxon>
        <taxon>Neoptera</taxon>
        <taxon>Paraneoptera</taxon>
        <taxon>Hemiptera</taxon>
        <taxon>Auchenorrhyncha</taxon>
        <taxon>Membracoidea</taxon>
        <taxon>Cicadellidae</taxon>
        <taxon>Cicadellinae</taxon>
        <taxon>Cicadellini</taxon>
        <taxon>Graphocephala</taxon>
    </lineage>
</organism>
<sequence length="104" mass="11395">MEKYTKYMLLIILALHNSLNKICHCMCFLSGLGLQPLSQPSGVYNPVGGIAAPLNSLYLSEVSVSEVETAVRRLRSTNAAGVDEIPCSVKENFAFYKCCILSHL</sequence>
<reference evidence="1" key="1">
    <citation type="submission" date="2015-11" db="EMBL/GenBank/DDBJ databases">
        <title>De novo transcriptome assembly of four potential Pierce s Disease insect vectors from Arizona vineyards.</title>
        <authorList>
            <person name="Tassone E.E."/>
        </authorList>
    </citation>
    <scope>NUCLEOTIDE SEQUENCE</scope>
</reference>